<dbReference type="EMBL" id="CAJNJA010036585">
    <property type="protein sequence ID" value="CAE7722281.1"/>
    <property type="molecule type" value="Genomic_DNA"/>
</dbReference>
<feature type="domain" description="Lipid/polyisoprenoid-binding YceI-like" evidence="1">
    <location>
        <begin position="38"/>
        <end position="203"/>
    </location>
</feature>
<organism evidence="2 3">
    <name type="scientific">Symbiodinium necroappetens</name>
    <dbReference type="NCBI Taxonomy" id="1628268"/>
    <lineage>
        <taxon>Eukaryota</taxon>
        <taxon>Sar</taxon>
        <taxon>Alveolata</taxon>
        <taxon>Dinophyceae</taxon>
        <taxon>Suessiales</taxon>
        <taxon>Symbiodiniaceae</taxon>
        <taxon>Symbiodinium</taxon>
    </lineage>
</organism>
<dbReference type="Gene3D" id="2.40.128.110">
    <property type="entry name" value="Lipid/polyisoprenoid-binding, YceI-like"/>
    <property type="match status" value="1"/>
</dbReference>
<dbReference type="SMART" id="SM00867">
    <property type="entry name" value="YceI"/>
    <property type="match status" value="1"/>
</dbReference>
<sequence length="205" mass="21888">MPLLTILKIRRFGLAFAAALLALPLGFTSIQGAQAAQTYTLDSAHADVIFLVDHLGYSATVGRIGDVQGSITFDEAAVENSAVEIVMQAASLDTNHTKRDEHLRSAEFFNVEQFPTITFTSTGIAKTGDNTGTLTGDLTLLGVTRPVTLDVTFNLKSPHPIYQGKETVGFSARGSLKRTDFGMAAYAPAVGDEVDLIIEVEAIEP</sequence>
<proteinExistence type="predicted"/>
<dbReference type="PANTHER" id="PTHR34406:SF1">
    <property type="entry name" value="PROTEIN YCEI"/>
    <property type="match status" value="1"/>
</dbReference>
<dbReference type="InterPro" id="IPR007372">
    <property type="entry name" value="Lipid/polyisoprenoid-bd_YceI"/>
</dbReference>
<accession>A0A812XDQ6</accession>
<evidence type="ECO:0000313" key="3">
    <source>
        <dbReference type="Proteomes" id="UP000601435"/>
    </source>
</evidence>
<protein>
    <submittedName>
        <fullName evidence="2">YceI protein</fullName>
    </submittedName>
</protein>
<dbReference type="Pfam" id="PF04264">
    <property type="entry name" value="YceI"/>
    <property type="match status" value="1"/>
</dbReference>
<dbReference type="AlphaFoldDB" id="A0A812XDQ6"/>
<name>A0A812XDQ6_9DINO</name>
<reference evidence="2" key="1">
    <citation type="submission" date="2021-02" db="EMBL/GenBank/DDBJ databases">
        <authorList>
            <person name="Dougan E. K."/>
            <person name="Rhodes N."/>
            <person name="Thang M."/>
            <person name="Chan C."/>
        </authorList>
    </citation>
    <scope>NUCLEOTIDE SEQUENCE</scope>
</reference>
<dbReference type="OrthoDB" id="430556at2759"/>
<keyword evidence="3" id="KW-1185">Reference proteome</keyword>
<dbReference type="Proteomes" id="UP000601435">
    <property type="component" value="Unassembled WGS sequence"/>
</dbReference>
<gene>
    <name evidence="2" type="primary">yceI</name>
    <name evidence="2" type="ORF">SNEC2469_LOCUS20827</name>
</gene>
<dbReference type="SUPFAM" id="SSF101874">
    <property type="entry name" value="YceI-like"/>
    <property type="match status" value="1"/>
</dbReference>
<dbReference type="PANTHER" id="PTHR34406">
    <property type="entry name" value="PROTEIN YCEI"/>
    <property type="match status" value="1"/>
</dbReference>
<evidence type="ECO:0000313" key="2">
    <source>
        <dbReference type="EMBL" id="CAE7722281.1"/>
    </source>
</evidence>
<comment type="caution">
    <text evidence="2">The sequence shown here is derived from an EMBL/GenBank/DDBJ whole genome shotgun (WGS) entry which is preliminary data.</text>
</comment>
<evidence type="ECO:0000259" key="1">
    <source>
        <dbReference type="SMART" id="SM00867"/>
    </source>
</evidence>
<dbReference type="InterPro" id="IPR036761">
    <property type="entry name" value="TTHA0802/YceI-like_sf"/>
</dbReference>